<sequence>MAAPALTHLVLADSPSLTFLEHLNYAPSLISLVLDCQSPKLWSSPMRPLEVRRFTTCLRGMLRRCQPPLKGLGLTQAPIRDASLISCLETLPLLEVLALDNCAQIMNTILGSLSSRARSNLLLPQFKEIRLFENPQIDAGGVINFLTLRNASMPPAPASARPRINGIVSFTPSSTDEASDKTIRSLGMVVGKDSSWAWKSCPLIQSPSDDAGQ</sequence>
<dbReference type="Proteomes" id="UP000027195">
    <property type="component" value="Unassembled WGS sequence"/>
</dbReference>
<gene>
    <name evidence="1" type="ORF">BOTBODRAFT_180708</name>
</gene>
<dbReference type="AlphaFoldDB" id="A0A067LYJ4"/>
<dbReference type="Gene3D" id="3.80.10.10">
    <property type="entry name" value="Ribonuclease Inhibitor"/>
    <property type="match status" value="1"/>
</dbReference>
<dbReference type="SUPFAM" id="SSF52047">
    <property type="entry name" value="RNI-like"/>
    <property type="match status" value="1"/>
</dbReference>
<evidence type="ECO:0000313" key="1">
    <source>
        <dbReference type="EMBL" id="KDQ07430.1"/>
    </source>
</evidence>
<evidence type="ECO:0008006" key="3">
    <source>
        <dbReference type="Google" id="ProtNLM"/>
    </source>
</evidence>
<organism evidence="1 2">
    <name type="scientific">Botryobasidium botryosum (strain FD-172 SS1)</name>
    <dbReference type="NCBI Taxonomy" id="930990"/>
    <lineage>
        <taxon>Eukaryota</taxon>
        <taxon>Fungi</taxon>
        <taxon>Dikarya</taxon>
        <taxon>Basidiomycota</taxon>
        <taxon>Agaricomycotina</taxon>
        <taxon>Agaricomycetes</taxon>
        <taxon>Cantharellales</taxon>
        <taxon>Botryobasidiaceae</taxon>
        <taxon>Botryobasidium</taxon>
    </lineage>
</organism>
<accession>A0A067LYJ4</accession>
<reference evidence="2" key="1">
    <citation type="journal article" date="2014" name="Proc. Natl. Acad. Sci. U.S.A.">
        <title>Extensive sampling of basidiomycete genomes demonstrates inadequacy of the white-rot/brown-rot paradigm for wood decay fungi.</title>
        <authorList>
            <person name="Riley R."/>
            <person name="Salamov A.A."/>
            <person name="Brown D.W."/>
            <person name="Nagy L.G."/>
            <person name="Floudas D."/>
            <person name="Held B.W."/>
            <person name="Levasseur A."/>
            <person name="Lombard V."/>
            <person name="Morin E."/>
            <person name="Otillar R."/>
            <person name="Lindquist E.A."/>
            <person name="Sun H."/>
            <person name="LaButti K.M."/>
            <person name="Schmutz J."/>
            <person name="Jabbour D."/>
            <person name="Luo H."/>
            <person name="Baker S.E."/>
            <person name="Pisabarro A.G."/>
            <person name="Walton J.D."/>
            <person name="Blanchette R.A."/>
            <person name="Henrissat B."/>
            <person name="Martin F."/>
            <person name="Cullen D."/>
            <person name="Hibbett D.S."/>
            <person name="Grigoriev I.V."/>
        </authorList>
    </citation>
    <scope>NUCLEOTIDE SEQUENCE [LARGE SCALE GENOMIC DNA]</scope>
    <source>
        <strain evidence="2">FD-172 SS1</strain>
    </source>
</reference>
<dbReference type="HOGENOM" id="CLU_1294200_0_0_1"/>
<dbReference type="STRING" id="930990.A0A067LYJ4"/>
<protein>
    <recommendedName>
        <fullName evidence="3">F-box domain-containing protein</fullName>
    </recommendedName>
</protein>
<dbReference type="InterPro" id="IPR032675">
    <property type="entry name" value="LRR_dom_sf"/>
</dbReference>
<proteinExistence type="predicted"/>
<keyword evidence="2" id="KW-1185">Reference proteome</keyword>
<evidence type="ECO:0000313" key="2">
    <source>
        <dbReference type="Proteomes" id="UP000027195"/>
    </source>
</evidence>
<name>A0A067LYJ4_BOTB1</name>
<dbReference type="InParanoid" id="A0A067LYJ4"/>
<dbReference type="EMBL" id="KL198107">
    <property type="protein sequence ID" value="KDQ07430.1"/>
    <property type="molecule type" value="Genomic_DNA"/>
</dbReference>